<feature type="domain" description="SnoaL-like" evidence="1">
    <location>
        <begin position="184"/>
        <end position="286"/>
    </location>
</feature>
<dbReference type="Gene3D" id="3.10.450.50">
    <property type="match status" value="1"/>
</dbReference>
<dbReference type="InterPro" id="IPR037401">
    <property type="entry name" value="SnoaL-like"/>
</dbReference>
<organism evidence="2 3">
    <name type="scientific">Apatococcus lobatus</name>
    <dbReference type="NCBI Taxonomy" id="904363"/>
    <lineage>
        <taxon>Eukaryota</taxon>
        <taxon>Viridiplantae</taxon>
        <taxon>Chlorophyta</taxon>
        <taxon>core chlorophytes</taxon>
        <taxon>Trebouxiophyceae</taxon>
        <taxon>Chlorellales</taxon>
        <taxon>Chlorellaceae</taxon>
        <taxon>Apatococcus</taxon>
    </lineage>
</organism>
<reference evidence="2 3" key="1">
    <citation type="journal article" date="2024" name="Nat. Commun.">
        <title>Phylogenomics reveals the evolutionary origins of lichenization in chlorophyte algae.</title>
        <authorList>
            <person name="Puginier C."/>
            <person name="Libourel C."/>
            <person name="Otte J."/>
            <person name="Skaloud P."/>
            <person name="Haon M."/>
            <person name="Grisel S."/>
            <person name="Petersen M."/>
            <person name="Berrin J.G."/>
            <person name="Delaux P.M."/>
            <person name="Dal Grande F."/>
            <person name="Keller J."/>
        </authorList>
    </citation>
    <scope>NUCLEOTIDE SEQUENCE [LARGE SCALE GENOMIC DNA]</scope>
    <source>
        <strain evidence="2 3">SAG 2145</strain>
    </source>
</reference>
<dbReference type="SUPFAM" id="SSF54427">
    <property type="entry name" value="NTF2-like"/>
    <property type="match status" value="1"/>
</dbReference>
<dbReference type="Proteomes" id="UP001438707">
    <property type="component" value="Unassembled WGS sequence"/>
</dbReference>
<evidence type="ECO:0000313" key="3">
    <source>
        <dbReference type="Proteomes" id="UP001438707"/>
    </source>
</evidence>
<accession>A0AAW1SEA0</accession>
<name>A0AAW1SEA0_9CHLO</name>
<evidence type="ECO:0000313" key="2">
    <source>
        <dbReference type="EMBL" id="KAK9844302.1"/>
    </source>
</evidence>
<dbReference type="EMBL" id="JALJOS010000001">
    <property type="protein sequence ID" value="KAK9844302.1"/>
    <property type="molecule type" value="Genomic_DNA"/>
</dbReference>
<protein>
    <recommendedName>
        <fullName evidence="1">SnoaL-like domain-containing protein</fullName>
    </recommendedName>
</protein>
<keyword evidence="3" id="KW-1185">Reference proteome</keyword>
<proteinExistence type="predicted"/>
<sequence length="304" mass="34627">MANFYSPTEEGWLKKAKALDEQLVRQQDLKVIDLNTASDVVLHADQITLDEDIKGQEALKEYYSKYFEKYDYKHRFLTSALCAKSNSVFVLSIDENITPKPNAFPSQKSAPSTSYAVWKYDFGEDHLVHGIWFLRQLSKDEIGRKLVTEVDYESDSITPWDLRAKGPSSNVPLVMKVMESASTYSSIWETGNLEKTDDIMVKDMTEVNMIFGGKKTGRDKFKAMIQGVYTSWKPSKTYHELGVTTDGDKVFLFWKQEGEQTDKGIGSSIYGLNLFTCNEEGKITEILGFRQPLTSERSKLLKNP</sequence>
<dbReference type="InterPro" id="IPR032710">
    <property type="entry name" value="NTF2-like_dom_sf"/>
</dbReference>
<comment type="caution">
    <text evidence="2">The sequence shown here is derived from an EMBL/GenBank/DDBJ whole genome shotgun (WGS) entry which is preliminary data.</text>
</comment>
<dbReference type="AlphaFoldDB" id="A0AAW1SEA0"/>
<gene>
    <name evidence="2" type="ORF">WJX74_000592</name>
</gene>
<dbReference type="Pfam" id="PF12680">
    <property type="entry name" value="SnoaL_2"/>
    <property type="match status" value="1"/>
</dbReference>
<evidence type="ECO:0000259" key="1">
    <source>
        <dbReference type="Pfam" id="PF12680"/>
    </source>
</evidence>